<keyword evidence="10" id="KW-1185">Reference proteome</keyword>
<organism evidence="9 10">
    <name type="scientific">Streptococcus canis</name>
    <dbReference type="NCBI Taxonomy" id="1329"/>
    <lineage>
        <taxon>Bacteria</taxon>
        <taxon>Bacillati</taxon>
        <taxon>Bacillota</taxon>
        <taxon>Bacilli</taxon>
        <taxon>Lactobacillales</taxon>
        <taxon>Streptococcaceae</taxon>
        <taxon>Streptococcus</taxon>
    </lineage>
</organism>
<evidence type="ECO:0000256" key="1">
    <source>
        <dbReference type="ARBA" id="ARBA00004651"/>
    </source>
</evidence>
<dbReference type="CDD" id="cd06550">
    <property type="entry name" value="TM_ABC_iron-siderophores_like"/>
    <property type="match status" value="1"/>
</dbReference>
<feature type="transmembrane region" description="Helical" evidence="8">
    <location>
        <begin position="121"/>
        <end position="140"/>
    </location>
</feature>
<keyword evidence="7 8" id="KW-0472">Membrane</keyword>
<evidence type="ECO:0000256" key="2">
    <source>
        <dbReference type="ARBA" id="ARBA00007935"/>
    </source>
</evidence>
<dbReference type="Gene3D" id="1.10.3470.10">
    <property type="entry name" value="ABC transporter involved in vitamin B12 uptake, BtuC"/>
    <property type="match status" value="1"/>
</dbReference>
<dbReference type="InterPro" id="IPR037294">
    <property type="entry name" value="ABC_BtuC-like"/>
</dbReference>
<feature type="transmembrane region" description="Helical" evidence="8">
    <location>
        <begin position="34"/>
        <end position="55"/>
    </location>
</feature>
<accession>A0A3P5Y7J2</accession>
<keyword evidence="4" id="KW-1003">Cell membrane</keyword>
<protein>
    <submittedName>
        <fullName evidence="9">Putative siderophore transport system permease protein YfhA</fullName>
    </submittedName>
</protein>
<evidence type="ECO:0000256" key="8">
    <source>
        <dbReference type="SAM" id="Phobius"/>
    </source>
</evidence>
<dbReference type="GO" id="GO:0022857">
    <property type="term" value="F:transmembrane transporter activity"/>
    <property type="evidence" value="ECO:0007669"/>
    <property type="project" value="InterPro"/>
</dbReference>
<dbReference type="Proteomes" id="UP000280759">
    <property type="component" value="Unassembled WGS sequence"/>
</dbReference>
<comment type="subcellular location">
    <subcellularLocation>
        <location evidence="1">Cell membrane</location>
        <topology evidence="1">Multi-pass membrane protein</topology>
    </subcellularLocation>
</comment>
<evidence type="ECO:0000256" key="7">
    <source>
        <dbReference type="ARBA" id="ARBA00023136"/>
    </source>
</evidence>
<feature type="transmembrane region" description="Helical" evidence="8">
    <location>
        <begin position="91"/>
        <end position="109"/>
    </location>
</feature>
<name>A0A3P5Y7J2_STRCB</name>
<keyword evidence="5 8" id="KW-0812">Transmembrane</keyword>
<dbReference type="InterPro" id="IPR000522">
    <property type="entry name" value="ABC_transptr_permease_BtuC"/>
</dbReference>
<evidence type="ECO:0000256" key="3">
    <source>
        <dbReference type="ARBA" id="ARBA00022448"/>
    </source>
</evidence>
<dbReference type="PANTHER" id="PTHR30472:SF69">
    <property type="entry name" value="HEME-IRON TRANSPORT SYSTEM PERMEASE PROTEIN ISDF-RELATED"/>
    <property type="match status" value="1"/>
</dbReference>
<dbReference type="GO" id="GO:0033214">
    <property type="term" value="P:siderophore-iron import into cell"/>
    <property type="evidence" value="ECO:0007669"/>
    <property type="project" value="TreeGrafter"/>
</dbReference>
<keyword evidence="6 8" id="KW-1133">Transmembrane helix</keyword>
<feature type="transmembrane region" description="Helical" evidence="8">
    <location>
        <begin position="195"/>
        <end position="217"/>
    </location>
</feature>
<keyword evidence="3" id="KW-0813">Transport</keyword>
<dbReference type="GO" id="GO:0005886">
    <property type="term" value="C:plasma membrane"/>
    <property type="evidence" value="ECO:0007669"/>
    <property type="project" value="UniProtKB-SubCell"/>
</dbReference>
<feature type="transmembrane region" description="Helical" evidence="8">
    <location>
        <begin position="7"/>
        <end position="28"/>
    </location>
</feature>
<dbReference type="SUPFAM" id="SSF81345">
    <property type="entry name" value="ABC transporter involved in vitamin B12 uptake, BtuC"/>
    <property type="match status" value="1"/>
</dbReference>
<proteinExistence type="inferred from homology"/>
<gene>
    <name evidence="9" type="primary">yfhA</name>
    <name evidence="9" type="ORF">FMV2238Y02_12590</name>
</gene>
<reference evidence="9 10" key="1">
    <citation type="submission" date="2018-10" db="EMBL/GenBank/DDBJ databases">
        <authorList>
            <consortium name="Molecular Microbiology and Infection Unit (UMMI)"/>
            <person name="Machado M."/>
        </authorList>
    </citation>
    <scope>NUCLEOTIDE SEQUENCE [LARGE SCALE GENOMIC DNA]</scope>
    <source>
        <strain evidence="9">FMV2238.02</strain>
    </source>
</reference>
<feature type="transmembrane region" description="Helical" evidence="8">
    <location>
        <begin position="152"/>
        <end position="174"/>
    </location>
</feature>
<evidence type="ECO:0000256" key="4">
    <source>
        <dbReference type="ARBA" id="ARBA00022475"/>
    </source>
</evidence>
<dbReference type="AlphaFoldDB" id="A0A3P5Y7J2"/>
<feature type="transmembrane region" description="Helical" evidence="8">
    <location>
        <begin position="241"/>
        <end position="268"/>
    </location>
</feature>
<dbReference type="PANTHER" id="PTHR30472">
    <property type="entry name" value="FERRIC ENTEROBACTIN TRANSPORT SYSTEM PERMEASE PROTEIN"/>
    <property type="match status" value="1"/>
</dbReference>
<dbReference type="EMBL" id="UXEP01000016">
    <property type="protein sequence ID" value="VDC42787.1"/>
    <property type="molecule type" value="Genomic_DNA"/>
</dbReference>
<sequence length="333" mass="35557">MKSFKQLAPFYVALLILLVGLILISLSLGDSNMSLLSVVQVILGKSSSAMALIITKIRLPRILAACVGGGSLALSGLLLQSLTRNPLADSGILGINTGAGVTLAIFVSFSSLNQTTLSQLLPLFAMAGASLTIFSVYQLSLTRQRQINPTRLIITGVGVTTMLSSLMVALVGNVNRYKVDLVINWLSGQITGDDWPTLLRIAPLLLLLWLLTFYQAYRLNIMSLSDDTAIGLGLTLNKQRFLILTLATALAALSVLLVGNISFIGLMAGHASKRLVGSDHRLTIPASLFIGMLILLLADTIGRVYLIGSNIQTGILVSLIGAPYFLYLMAKTK</sequence>
<dbReference type="FunFam" id="1.10.3470.10:FF:000001">
    <property type="entry name" value="Vitamin B12 ABC transporter permease BtuC"/>
    <property type="match status" value="1"/>
</dbReference>
<evidence type="ECO:0000256" key="6">
    <source>
        <dbReference type="ARBA" id="ARBA00022989"/>
    </source>
</evidence>
<comment type="similarity">
    <text evidence="2">Belongs to the binding-protein-dependent transport system permease family. FecCD subfamily.</text>
</comment>
<evidence type="ECO:0000313" key="10">
    <source>
        <dbReference type="Proteomes" id="UP000280759"/>
    </source>
</evidence>
<dbReference type="RefSeq" id="WP_125074352.1">
    <property type="nucleotide sequence ID" value="NZ_CP053792.1"/>
</dbReference>
<feature type="transmembrane region" description="Helical" evidence="8">
    <location>
        <begin position="280"/>
        <end position="298"/>
    </location>
</feature>
<dbReference type="Pfam" id="PF01032">
    <property type="entry name" value="FecCD"/>
    <property type="match status" value="1"/>
</dbReference>
<evidence type="ECO:0000256" key="5">
    <source>
        <dbReference type="ARBA" id="ARBA00022692"/>
    </source>
</evidence>
<feature type="transmembrane region" description="Helical" evidence="8">
    <location>
        <begin position="304"/>
        <end position="327"/>
    </location>
</feature>
<evidence type="ECO:0000313" key="9">
    <source>
        <dbReference type="EMBL" id="VDC42787.1"/>
    </source>
</evidence>
<feature type="transmembrane region" description="Helical" evidence="8">
    <location>
        <begin position="62"/>
        <end position="79"/>
    </location>
</feature>